<dbReference type="Pfam" id="PF14815">
    <property type="entry name" value="NUDIX_4"/>
    <property type="match status" value="1"/>
</dbReference>
<dbReference type="GO" id="GO:0051539">
    <property type="term" value="F:4 iron, 4 sulfur cluster binding"/>
    <property type="evidence" value="ECO:0007669"/>
    <property type="project" value="UniProtKB-UniRule"/>
</dbReference>
<evidence type="ECO:0000256" key="8">
    <source>
        <dbReference type="ARBA" id="ARBA00022801"/>
    </source>
</evidence>
<dbReference type="FunFam" id="1.10.340.30:FF:000002">
    <property type="entry name" value="Adenine DNA glycosylase"/>
    <property type="match status" value="1"/>
</dbReference>
<feature type="compositionally biased region" description="Low complexity" evidence="14">
    <location>
        <begin position="1"/>
        <end position="13"/>
    </location>
</feature>
<evidence type="ECO:0000256" key="5">
    <source>
        <dbReference type="ARBA" id="ARBA00022485"/>
    </source>
</evidence>
<evidence type="ECO:0000256" key="2">
    <source>
        <dbReference type="ARBA" id="ARBA00008343"/>
    </source>
</evidence>
<dbReference type="GO" id="GO:0034039">
    <property type="term" value="F:8-oxo-7,8-dihydroguanine DNA N-glycosylase activity"/>
    <property type="evidence" value="ECO:0007669"/>
    <property type="project" value="TreeGrafter"/>
</dbReference>
<evidence type="ECO:0000313" key="17">
    <source>
        <dbReference type="Proteomes" id="UP000053611"/>
    </source>
</evidence>
<dbReference type="GO" id="GO:0035485">
    <property type="term" value="F:adenine/guanine mispair binding"/>
    <property type="evidence" value="ECO:0007669"/>
    <property type="project" value="TreeGrafter"/>
</dbReference>
<comment type="similarity">
    <text evidence="2 13">Belongs to the Nth/MutY family.</text>
</comment>
<dbReference type="GO" id="GO:0046872">
    <property type="term" value="F:metal ion binding"/>
    <property type="evidence" value="ECO:0007669"/>
    <property type="project" value="UniProtKB-UniRule"/>
</dbReference>
<comment type="cofactor">
    <cofactor evidence="13">
        <name>[4Fe-4S] cluster</name>
        <dbReference type="ChEBI" id="CHEBI:49883"/>
    </cofactor>
    <text evidence="13">Binds 1 [4Fe-4S] cluster.</text>
</comment>
<evidence type="ECO:0000256" key="12">
    <source>
        <dbReference type="ARBA" id="ARBA00023295"/>
    </source>
</evidence>
<dbReference type="GO" id="GO:0032357">
    <property type="term" value="F:oxidized purine DNA binding"/>
    <property type="evidence" value="ECO:0007669"/>
    <property type="project" value="TreeGrafter"/>
</dbReference>
<dbReference type="Proteomes" id="UP000053611">
    <property type="component" value="Unassembled WGS sequence"/>
</dbReference>
<evidence type="ECO:0000256" key="10">
    <source>
        <dbReference type="ARBA" id="ARBA00023014"/>
    </source>
</evidence>
<dbReference type="EMBL" id="KQ087252">
    <property type="protein sequence ID" value="KLT39646.1"/>
    <property type="molecule type" value="Genomic_DNA"/>
</dbReference>
<dbReference type="SUPFAM" id="SSF55811">
    <property type="entry name" value="Nudix"/>
    <property type="match status" value="1"/>
</dbReference>
<evidence type="ECO:0000256" key="14">
    <source>
        <dbReference type="SAM" id="MobiDB-lite"/>
    </source>
</evidence>
<dbReference type="AlphaFoldDB" id="A0A0J0XF07"/>
<evidence type="ECO:0000256" key="4">
    <source>
        <dbReference type="ARBA" id="ARBA00022023"/>
    </source>
</evidence>
<evidence type="ECO:0000256" key="3">
    <source>
        <dbReference type="ARBA" id="ARBA00012045"/>
    </source>
</evidence>
<organism evidence="16 17">
    <name type="scientific">Cutaneotrichosporon oleaginosum</name>
    <dbReference type="NCBI Taxonomy" id="879819"/>
    <lineage>
        <taxon>Eukaryota</taxon>
        <taxon>Fungi</taxon>
        <taxon>Dikarya</taxon>
        <taxon>Basidiomycota</taxon>
        <taxon>Agaricomycotina</taxon>
        <taxon>Tremellomycetes</taxon>
        <taxon>Trichosporonales</taxon>
        <taxon>Trichosporonaceae</taxon>
        <taxon>Cutaneotrichosporon</taxon>
    </lineage>
</organism>
<evidence type="ECO:0000256" key="9">
    <source>
        <dbReference type="ARBA" id="ARBA00023004"/>
    </source>
</evidence>
<dbReference type="PANTHER" id="PTHR42944">
    <property type="entry name" value="ADENINE DNA GLYCOSYLASE"/>
    <property type="match status" value="1"/>
</dbReference>
<dbReference type="STRING" id="879819.A0A0J0XF07"/>
<keyword evidence="10" id="KW-0411">Iron-sulfur</keyword>
<accession>A0A0J0XF07</accession>
<comment type="catalytic activity">
    <reaction evidence="1 13">
        <text>Hydrolyzes free adenine bases from 7,8-dihydro-8-oxoguanine:adenine mismatched double-stranded DNA, leaving an apurinic site.</text>
        <dbReference type="EC" id="3.2.2.31"/>
    </reaction>
</comment>
<dbReference type="GeneID" id="28984808"/>
<evidence type="ECO:0000256" key="6">
    <source>
        <dbReference type="ARBA" id="ARBA00022723"/>
    </source>
</evidence>
<keyword evidence="9 13" id="KW-0408">Iron</keyword>
<gene>
    <name evidence="16" type="ORF">CC85DRAFT_288294</name>
</gene>
<evidence type="ECO:0000256" key="13">
    <source>
        <dbReference type="RuleBase" id="RU365096"/>
    </source>
</evidence>
<keyword evidence="6" id="KW-0479">Metal-binding</keyword>
<dbReference type="Pfam" id="PF00730">
    <property type="entry name" value="HhH-GPD"/>
    <property type="match status" value="1"/>
</dbReference>
<dbReference type="CDD" id="cd00056">
    <property type="entry name" value="ENDO3c"/>
    <property type="match status" value="1"/>
</dbReference>
<feature type="region of interest" description="Disordered" evidence="14">
    <location>
        <begin position="1"/>
        <end position="91"/>
    </location>
</feature>
<dbReference type="RefSeq" id="XP_018276137.1">
    <property type="nucleotide sequence ID" value="XM_018424205.1"/>
</dbReference>
<feature type="compositionally biased region" description="Low complexity" evidence="14">
    <location>
        <begin position="41"/>
        <end position="62"/>
    </location>
</feature>
<protein>
    <recommendedName>
        <fullName evidence="4 13">Adenine DNA glycosylase</fullName>
        <ecNumber evidence="3 13">3.2.2.31</ecNumber>
    </recommendedName>
</protein>
<sequence length="576" mass="63631">MPPRRAAATAAARAFRDPPRSPSLSPSIHSVSNESDFAPNEAGSSSGPPSLASRASSPSASEAETRGKKRKRAAPRPISRGAIDIEDCVPRHHGPEYHAVDNVAREQQKLLDWFEGVRDARGMPWRKRYDSSATSEEKGQRAYEIWVSEIMLQQTQVATVIDYWNRWMAKWPTIADLAEADLEEVNAVWRGLGYYRRAKSLLEGAKVVMNDMTCNHGLPSDPDTLERIMPGVGRYTAGAISSMAFGIRAPIVDGNVHRVFTRLLGVHAPQAAPGTTRFLWDVAEALVDKLPRGLSRGIAGDWNQALMELGATVCRPAPVCDQCPLRAACKAYEEAELLKVPPPPRDIECTLCEPVPGKMAVTVFPMKKAKKESRVEHEAVVLTEWIGVDDRRWLFLKRPEQGLLAGLFEPPTIQVTGTGAVDQLLAGRTFVTDLLGDIEDALEEHTAIAPVPHIFSHINMTYHVQRIVLRGDRPNPKRGEWLSLEQVRDANVGTGVKKCWAKVYGAWGSGEVGQRKDLVKKQATKAPLKRVKRADGQIPGKKRVVTMPTVPKRRPKTRQPSNVEVEENVEIIVVDG</sequence>
<dbReference type="SMART" id="SM00478">
    <property type="entry name" value="ENDO3c"/>
    <property type="match status" value="1"/>
</dbReference>
<feature type="compositionally biased region" description="Low complexity" evidence="14">
    <location>
        <begin position="22"/>
        <end position="32"/>
    </location>
</feature>
<dbReference type="InterPro" id="IPR011257">
    <property type="entry name" value="DNA_glycosylase"/>
</dbReference>
<dbReference type="InterPro" id="IPR003265">
    <property type="entry name" value="HhH-GPD_domain"/>
</dbReference>
<keyword evidence="17" id="KW-1185">Reference proteome</keyword>
<proteinExistence type="inferred from homology"/>
<evidence type="ECO:0000256" key="7">
    <source>
        <dbReference type="ARBA" id="ARBA00022763"/>
    </source>
</evidence>
<evidence type="ECO:0000256" key="1">
    <source>
        <dbReference type="ARBA" id="ARBA00000843"/>
    </source>
</evidence>
<dbReference type="Gene3D" id="1.10.1670.10">
    <property type="entry name" value="Helix-hairpin-Helix base-excision DNA repair enzymes (C-terminal)"/>
    <property type="match status" value="1"/>
</dbReference>
<dbReference type="PANTHER" id="PTHR42944:SF1">
    <property type="entry name" value="ADENINE DNA GLYCOSYLASE"/>
    <property type="match status" value="1"/>
</dbReference>
<evidence type="ECO:0000313" key="16">
    <source>
        <dbReference type="EMBL" id="KLT39646.1"/>
    </source>
</evidence>
<keyword evidence="7 13" id="KW-0227">DNA damage</keyword>
<dbReference type="EC" id="3.2.2.31" evidence="3 13"/>
<evidence type="ECO:0000259" key="15">
    <source>
        <dbReference type="SMART" id="SM00478"/>
    </source>
</evidence>
<dbReference type="CDD" id="cd03431">
    <property type="entry name" value="NUDIX_DNA_Glycosylase_C-MutY"/>
    <property type="match status" value="1"/>
</dbReference>
<reference evidence="16 17" key="1">
    <citation type="submission" date="2015-03" db="EMBL/GenBank/DDBJ databases">
        <title>Genomics and transcriptomics of the oil-accumulating basidiomycete yeast T. oleaginosus allow insights into substrate utilization and the diverse evolutionary trajectories of mating systems in fungi.</title>
        <authorList>
            <consortium name="DOE Joint Genome Institute"/>
            <person name="Kourist R."/>
            <person name="Kracht O."/>
            <person name="Bracharz F."/>
            <person name="Lipzen A."/>
            <person name="Nolan M."/>
            <person name="Ohm R."/>
            <person name="Grigoriev I."/>
            <person name="Sun S."/>
            <person name="Heitman J."/>
            <person name="Bruck T."/>
            <person name="Nowrousian M."/>
        </authorList>
    </citation>
    <scope>NUCLEOTIDE SEQUENCE [LARGE SCALE GENOMIC DNA]</scope>
    <source>
        <strain evidence="16 17">IBC0246</strain>
    </source>
</reference>
<dbReference type="GO" id="GO:0005634">
    <property type="term" value="C:nucleus"/>
    <property type="evidence" value="ECO:0007669"/>
    <property type="project" value="TreeGrafter"/>
</dbReference>
<dbReference type="Gene3D" id="3.90.79.10">
    <property type="entry name" value="Nucleoside Triphosphate Pyrophosphohydrolase"/>
    <property type="match status" value="1"/>
</dbReference>
<dbReference type="InterPro" id="IPR023170">
    <property type="entry name" value="HhH_base_excis_C"/>
</dbReference>
<dbReference type="InterPro" id="IPR015797">
    <property type="entry name" value="NUDIX_hydrolase-like_dom_sf"/>
</dbReference>
<comment type="function">
    <text evidence="13">Adenine glycosylase active on G-A mispairs.</text>
</comment>
<keyword evidence="12 13" id="KW-0326">Glycosidase</keyword>
<dbReference type="InterPro" id="IPR029119">
    <property type="entry name" value="MutY_C"/>
</dbReference>
<evidence type="ECO:0000256" key="11">
    <source>
        <dbReference type="ARBA" id="ARBA00023204"/>
    </source>
</evidence>
<dbReference type="SUPFAM" id="SSF48150">
    <property type="entry name" value="DNA-glycosylase"/>
    <property type="match status" value="1"/>
</dbReference>
<keyword evidence="8" id="KW-0378">Hydrolase</keyword>
<name>A0A0J0XF07_9TREE</name>
<dbReference type="OrthoDB" id="10248838at2759"/>
<dbReference type="GO" id="GO:0006298">
    <property type="term" value="P:mismatch repair"/>
    <property type="evidence" value="ECO:0007669"/>
    <property type="project" value="TreeGrafter"/>
</dbReference>
<feature type="domain" description="HhH-GPD" evidence="15">
    <location>
        <begin position="151"/>
        <end position="312"/>
    </location>
</feature>
<keyword evidence="5" id="KW-0004">4Fe-4S</keyword>
<dbReference type="GO" id="GO:0006285">
    <property type="term" value="P:base-excision repair, AP site formation"/>
    <property type="evidence" value="ECO:0007669"/>
    <property type="project" value="UniProtKB-ARBA"/>
</dbReference>
<keyword evidence="11" id="KW-0234">DNA repair</keyword>
<dbReference type="GO" id="GO:0000701">
    <property type="term" value="F:purine-specific mismatch base pair DNA N-glycosylase activity"/>
    <property type="evidence" value="ECO:0007669"/>
    <property type="project" value="UniProtKB-EC"/>
</dbReference>
<dbReference type="InterPro" id="IPR044298">
    <property type="entry name" value="MIG/MutY"/>
</dbReference>
<dbReference type="Gene3D" id="1.10.340.30">
    <property type="entry name" value="Hypothetical protein, domain 2"/>
    <property type="match status" value="1"/>
</dbReference>